<evidence type="ECO:0000313" key="5">
    <source>
        <dbReference type="EMBL" id="ASB42377.1"/>
    </source>
</evidence>
<reference evidence="6 8" key="3">
    <citation type="submission" date="2020-11" db="EMBL/GenBank/DDBJ databases">
        <title>Closed and high quality bacterial genomes of the OMM12 community.</title>
        <authorList>
            <person name="Marbouty M."/>
            <person name="Lamy-Besnier Q."/>
            <person name="Debarbieux L."/>
            <person name="Koszul R."/>
        </authorList>
    </citation>
    <scope>NUCLEOTIDE SEQUENCE [LARGE SCALE GENOMIC DNA]</scope>
    <source>
        <strain evidence="6 8">KB18</strain>
    </source>
</reference>
<evidence type="ECO:0000256" key="3">
    <source>
        <dbReference type="ARBA" id="ARBA00022691"/>
    </source>
</evidence>
<keyword evidence="3" id="KW-0949">S-adenosyl-L-methionine</keyword>
<dbReference type="RefSeq" id="WP_066537951.1">
    <property type="nucleotide sequence ID" value="NZ_CAPVCI010000008.1"/>
</dbReference>
<evidence type="ECO:0000256" key="2">
    <source>
        <dbReference type="ARBA" id="ARBA00022679"/>
    </source>
</evidence>
<evidence type="ECO:0000256" key="1">
    <source>
        <dbReference type="ARBA" id="ARBA00022603"/>
    </source>
</evidence>
<reference evidence="5" key="1">
    <citation type="journal article" date="2017" name="Genome Announc.">
        <title>High-Quality Whole-Genome Sequences of the Oligo-Mouse-Microbiota Bacterial Community.</title>
        <authorList>
            <person name="Garzetti D."/>
            <person name="Brugiroux S."/>
            <person name="Bunk B."/>
            <person name="Pukall R."/>
            <person name="McCoy K.D."/>
            <person name="Macpherson A.J."/>
            <person name="Stecher B."/>
        </authorList>
    </citation>
    <scope>NUCLEOTIDE SEQUENCE</scope>
    <source>
        <strain evidence="5">KB18</strain>
    </source>
</reference>
<proteinExistence type="predicted"/>
<name>A0A1Z2XV97_9FIRM</name>
<feature type="domain" description="Methyltransferase" evidence="4">
    <location>
        <begin position="40"/>
        <end position="132"/>
    </location>
</feature>
<dbReference type="PANTHER" id="PTHR43464">
    <property type="entry name" value="METHYLTRANSFERASE"/>
    <property type="match status" value="1"/>
</dbReference>
<dbReference type="Gene3D" id="3.40.50.150">
    <property type="entry name" value="Vaccinia Virus protein VP39"/>
    <property type="match status" value="1"/>
</dbReference>
<evidence type="ECO:0000313" key="8">
    <source>
        <dbReference type="Proteomes" id="UP000596035"/>
    </source>
</evidence>
<keyword evidence="2" id="KW-0808">Transferase</keyword>
<dbReference type="Pfam" id="PF13649">
    <property type="entry name" value="Methyltransf_25"/>
    <property type="match status" value="1"/>
</dbReference>
<reference evidence="7" key="2">
    <citation type="submission" date="2017-05" db="EMBL/GenBank/DDBJ databases">
        <title>Improved OligoMM genomes.</title>
        <authorList>
            <person name="Garzetti D."/>
        </authorList>
    </citation>
    <scope>NUCLEOTIDE SEQUENCE [LARGE SCALE GENOMIC DNA]</scope>
    <source>
        <strain evidence="7">KB18</strain>
    </source>
</reference>
<organism evidence="6 8">
    <name type="scientific">Acutalibacter muris</name>
    <dbReference type="NCBI Taxonomy" id="1796620"/>
    <lineage>
        <taxon>Bacteria</taxon>
        <taxon>Bacillati</taxon>
        <taxon>Bacillota</taxon>
        <taxon>Clostridia</taxon>
        <taxon>Eubacteriales</taxon>
        <taxon>Acutalibacteraceae</taxon>
        <taxon>Acutalibacter</taxon>
    </lineage>
</organism>
<dbReference type="Proteomes" id="UP000196710">
    <property type="component" value="Chromosome"/>
</dbReference>
<protein>
    <submittedName>
        <fullName evidence="5 6">SAM-dependent methyltransferase</fullName>
    </submittedName>
</protein>
<gene>
    <name evidence="5" type="ORF">ADH66_18005</name>
    <name evidence="6" type="ORF">I5Q82_08415</name>
</gene>
<dbReference type="AlphaFoldDB" id="A0A1Z2XV97"/>
<dbReference type="GO" id="GO:0008168">
    <property type="term" value="F:methyltransferase activity"/>
    <property type="evidence" value="ECO:0007669"/>
    <property type="project" value="UniProtKB-KW"/>
</dbReference>
<dbReference type="PANTHER" id="PTHR43464:SF19">
    <property type="entry name" value="UBIQUINONE BIOSYNTHESIS O-METHYLTRANSFERASE, MITOCHONDRIAL"/>
    <property type="match status" value="1"/>
</dbReference>
<dbReference type="CDD" id="cd02440">
    <property type="entry name" value="AdoMet_MTases"/>
    <property type="match status" value="1"/>
</dbReference>
<dbReference type="SUPFAM" id="SSF53335">
    <property type="entry name" value="S-adenosyl-L-methionine-dependent methyltransferases"/>
    <property type="match status" value="1"/>
</dbReference>
<evidence type="ECO:0000259" key="4">
    <source>
        <dbReference type="Pfam" id="PF13649"/>
    </source>
</evidence>
<dbReference type="GO" id="GO:0032259">
    <property type="term" value="P:methylation"/>
    <property type="evidence" value="ECO:0007669"/>
    <property type="project" value="UniProtKB-KW"/>
</dbReference>
<evidence type="ECO:0000313" key="7">
    <source>
        <dbReference type="Proteomes" id="UP000196710"/>
    </source>
</evidence>
<dbReference type="InterPro" id="IPR041698">
    <property type="entry name" value="Methyltransf_25"/>
</dbReference>
<dbReference type="InterPro" id="IPR029063">
    <property type="entry name" value="SAM-dependent_MTases_sf"/>
</dbReference>
<dbReference type="EMBL" id="CP065321">
    <property type="protein sequence ID" value="QQR31661.1"/>
    <property type="molecule type" value="Genomic_DNA"/>
</dbReference>
<evidence type="ECO:0000313" key="6">
    <source>
        <dbReference type="EMBL" id="QQR31661.1"/>
    </source>
</evidence>
<dbReference type="KEGG" id="amur:ADH66_18005"/>
<keyword evidence="1 6" id="KW-0489">Methyltransferase</keyword>
<sequence length="202" mass="21883">MRGFWDRVAGLYDLAELLNRRANLAMKRETALWVPPGSRVLDCAAGTGALSLAAARRAGYVLCTDLSPDMLARAKGKGERAGLMNMEFSRRDIFAPPPEEPFDVVIAGNVLHLLEEPRRAVNCLLSCVRPGGRVILPTYLQGEAGAGFRAAIGAYQALGFLFQERYTLEGYGVLLESCGAEVLCLKRLEGRLPVGFGVLGKL</sequence>
<accession>A0A1Z2XV97</accession>
<keyword evidence="7" id="KW-1185">Reference proteome</keyword>
<dbReference type="Proteomes" id="UP000596035">
    <property type="component" value="Chromosome"/>
</dbReference>
<dbReference type="EMBL" id="CP021422">
    <property type="protein sequence ID" value="ASB42377.1"/>
    <property type="molecule type" value="Genomic_DNA"/>
</dbReference>